<dbReference type="Proteomes" id="UP001183615">
    <property type="component" value="Unassembled WGS sequence"/>
</dbReference>
<comment type="caution">
    <text evidence="10">The sequence shown here is derived from an EMBL/GenBank/DDBJ whole genome shotgun (WGS) entry which is preliminary data.</text>
</comment>
<gene>
    <name evidence="10" type="ORF">RM779_27820</name>
</gene>
<dbReference type="EMBL" id="JAVREV010000019">
    <property type="protein sequence ID" value="MDT0446375.1"/>
    <property type="molecule type" value="Genomic_DNA"/>
</dbReference>
<dbReference type="InterPro" id="IPR022398">
    <property type="entry name" value="Peptidase_S8_His-AS"/>
</dbReference>
<keyword evidence="8" id="KW-0732">Signal</keyword>
<evidence type="ECO:0000313" key="11">
    <source>
        <dbReference type="Proteomes" id="UP001183615"/>
    </source>
</evidence>
<sequence>MTRPTRLPATVLVLLATAVSAAVLPGAATPAAASQPCRTTVTGEEMPGGADPHPLIGQLGLHQSWDLSTGAGVTVGVVDSGVDATHPDLDGQVARGREFTTVLDEREFEASRPERQRDCEGHGTAVAGLIAARRTAGDRMAGVAPDARVYPVRIADGVDRATAGTLAAAIDDAVAAEVGVINLSFAVPVDHEPIRDAVGRALDQDVVVVAAMGNEGNAGGGEVPMYPAAYDGVLAVGAVGADGTPLDSSNAGSWVDLAAIGEDLVVVSPGGEGYRVEAGTSMAAAQVSGTAALVRSRFPALTAEEVAERLTGSATPLGGGPDERTGAGLVDPFGALTHLPGTTGNAGDGDGTGDGGDGAASAGRIPPQDLPRGEPPLSSSAATGLAVSGALLLGVLLVLLAVPGVRRAARRGWRAGTAPEQRAPQEPAPVNAQGPPAATVAWLNGDGGADGHRTRNHPSQLTANPTRNRT</sequence>
<dbReference type="Gene3D" id="3.40.50.200">
    <property type="entry name" value="Peptidase S8/S53 domain"/>
    <property type="match status" value="1"/>
</dbReference>
<comment type="similarity">
    <text evidence="1 5">Belongs to the peptidase S8 family.</text>
</comment>
<dbReference type="InterPro" id="IPR036852">
    <property type="entry name" value="Peptidase_S8/S53_dom_sf"/>
</dbReference>
<feature type="domain" description="Peptidase S8/S53" evidence="9">
    <location>
        <begin position="70"/>
        <end position="328"/>
    </location>
</feature>
<dbReference type="InterPro" id="IPR000209">
    <property type="entry name" value="Peptidase_S8/S53_dom"/>
</dbReference>
<proteinExistence type="inferred from homology"/>
<feature type="compositionally biased region" description="Low complexity" evidence="6">
    <location>
        <begin position="416"/>
        <end position="429"/>
    </location>
</feature>
<dbReference type="PROSITE" id="PS00137">
    <property type="entry name" value="SUBTILASE_HIS"/>
    <property type="match status" value="1"/>
</dbReference>
<feature type="active site" description="Charge relay system" evidence="5">
    <location>
        <position position="281"/>
    </location>
</feature>
<feature type="compositionally biased region" description="Polar residues" evidence="6">
    <location>
        <begin position="457"/>
        <end position="470"/>
    </location>
</feature>
<evidence type="ECO:0000256" key="3">
    <source>
        <dbReference type="ARBA" id="ARBA00022801"/>
    </source>
</evidence>
<feature type="region of interest" description="Disordered" evidence="6">
    <location>
        <begin position="416"/>
        <end position="470"/>
    </location>
</feature>
<dbReference type="InterPro" id="IPR015500">
    <property type="entry name" value="Peptidase_S8_subtilisin-rel"/>
</dbReference>
<evidence type="ECO:0000256" key="5">
    <source>
        <dbReference type="PROSITE-ProRule" id="PRU01240"/>
    </source>
</evidence>
<evidence type="ECO:0000256" key="6">
    <source>
        <dbReference type="SAM" id="MobiDB-lite"/>
    </source>
</evidence>
<keyword evidence="7" id="KW-1133">Transmembrane helix</keyword>
<feature type="signal peptide" evidence="8">
    <location>
        <begin position="1"/>
        <end position="21"/>
    </location>
</feature>
<feature type="active site" description="Charge relay system" evidence="5">
    <location>
        <position position="79"/>
    </location>
</feature>
<dbReference type="RefSeq" id="WP_311620531.1">
    <property type="nucleotide sequence ID" value="NZ_JAVREV010000019.1"/>
</dbReference>
<evidence type="ECO:0000256" key="1">
    <source>
        <dbReference type="ARBA" id="ARBA00011073"/>
    </source>
</evidence>
<organism evidence="10 11">
    <name type="scientific">Streptomyces johnsoniae</name>
    <dbReference type="NCBI Taxonomy" id="3075532"/>
    <lineage>
        <taxon>Bacteria</taxon>
        <taxon>Bacillati</taxon>
        <taxon>Actinomycetota</taxon>
        <taxon>Actinomycetes</taxon>
        <taxon>Kitasatosporales</taxon>
        <taxon>Streptomycetaceae</taxon>
        <taxon>Streptomyces</taxon>
    </lineage>
</organism>
<evidence type="ECO:0000256" key="7">
    <source>
        <dbReference type="SAM" id="Phobius"/>
    </source>
</evidence>
<dbReference type="SUPFAM" id="SSF52743">
    <property type="entry name" value="Subtilisin-like"/>
    <property type="match status" value="1"/>
</dbReference>
<feature type="active site" description="Charge relay system" evidence="5">
    <location>
        <position position="122"/>
    </location>
</feature>
<keyword evidence="11" id="KW-1185">Reference proteome</keyword>
<feature type="transmembrane region" description="Helical" evidence="7">
    <location>
        <begin position="381"/>
        <end position="402"/>
    </location>
</feature>
<evidence type="ECO:0000256" key="4">
    <source>
        <dbReference type="ARBA" id="ARBA00022825"/>
    </source>
</evidence>
<feature type="compositionally biased region" description="Gly residues" evidence="6">
    <location>
        <begin position="344"/>
        <end position="358"/>
    </location>
</feature>
<evidence type="ECO:0000256" key="8">
    <source>
        <dbReference type="SAM" id="SignalP"/>
    </source>
</evidence>
<keyword evidence="2 5" id="KW-0645">Protease</keyword>
<dbReference type="PROSITE" id="PS00136">
    <property type="entry name" value="SUBTILASE_ASP"/>
    <property type="match status" value="1"/>
</dbReference>
<name>A0ABU2SE49_9ACTN</name>
<protein>
    <submittedName>
        <fullName evidence="10">S8 family serine peptidase</fullName>
    </submittedName>
</protein>
<keyword evidence="7" id="KW-0812">Transmembrane</keyword>
<dbReference type="PRINTS" id="PR00723">
    <property type="entry name" value="SUBTILISIN"/>
</dbReference>
<dbReference type="InterPro" id="IPR023827">
    <property type="entry name" value="Peptidase_S8_Asp-AS"/>
</dbReference>
<feature type="chain" id="PRO_5047179494" evidence="8">
    <location>
        <begin position="22"/>
        <end position="470"/>
    </location>
</feature>
<evidence type="ECO:0000313" key="10">
    <source>
        <dbReference type="EMBL" id="MDT0446375.1"/>
    </source>
</evidence>
<evidence type="ECO:0000259" key="9">
    <source>
        <dbReference type="Pfam" id="PF00082"/>
    </source>
</evidence>
<keyword evidence="4 5" id="KW-0720">Serine protease</keyword>
<keyword evidence="7" id="KW-0472">Membrane</keyword>
<dbReference type="PANTHER" id="PTHR43806">
    <property type="entry name" value="PEPTIDASE S8"/>
    <property type="match status" value="1"/>
</dbReference>
<dbReference type="PROSITE" id="PS51892">
    <property type="entry name" value="SUBTILASE"/>
    <property type="match status" value="1"/>
</dbReference>
<feature type="region of interest" description="Disordered" evidence="6">
    <location>
        <begin position="336"/>
        <end position="381"/>
    </location>
</feature>
<dbReference type="InterPro" id="IPR050131">
    <property type="entry name" value="Peptidase_S8_subtilisin-like"/>
</dbReference>
<dbReference type="Pfam" id="PF00082">
    <property type="entry name" value="Peptidase_S8"/>
    <property type="match status" value="1"/>
</dbReference>
<dbReference type="PANTHER" id="PTHR43806:SF11">
    <property type="entry name" value="CEREVISIN-RELATED"/>
    <property type="match status" value="1"/>
</dbReference>
<reference evidence="11" key="1">
    <citation type="submission" date="2023-07" db="EMBL/GenBank/DDBJ databases">
        <title>30 novel species of actinomycetes from the DSMZ collection.</title>
        <authorList>
            <person name="Nouioui I."/>
        </authorList>
    </citation>
    <scope>NUCLEOTIDE SEQUENCE [LARGE SCALE GENOMIC DNA]</scope>
    <source>
        <strain evidence="11">DSM 41886</strain>
    </source>
</reference>
<keyword evidence="3 5" id="KW-0378">Hydrolase</keyword>
<evidence type="ECO:0000256" key="2">
    <source>
        <dbReference type="ARBA" id="ARBA00022670"/>
    </source>
</evidence>
<accession>A0ABU2SE49</accession>